<proteinExistence type="inferred from homology"/>
<evidence type="ECO:0000256" key="7">
    <source>
        <dbReference type="ARBA" id="ARBA00022833"/>
    </source>
</evidence>
<name>A0AAE0FA61_9CHLO</name>
<evidence type="ECO:0000256" key="3">
    <source>
        <dbReference type="ARBA" id="ARBA00022679"/>
    </source>
</evidence>
<evidence type="ECO:0000256" key="8">
    <source>
        <dbReference type="ARBA" id="ARBA00046341"/>
    </source>
</evidence>
<evidence type="ECO:0000256" key="6">
    <source>
        <dbReference type="ARBA" id="ARBA00022786"/>
    </source>
</evidence>
<evidence type="ECO:0000259" key="12">
    <source>
        <dbReference type="PROSITE" id="PS51157"/>
    </source>
</evidence>
<dbReference type="SMART" id="SM00396">
    <property type="entry name" value="ZnF_UBR1"/>
    <property type="match status" value="1"/>
</dbReference>
<dbReference type="Proteomes" id="UP001190700">
    <property type="component" value="Unassembled WGS sequence"/>
</dbReference>
<evidence type="ECO:0000256" key="4">
    <source>
        <dbReference type="ARBA" id="ARBA00022723"/>
    </source>
</evidence>
<comment type="caution">
    <text evidence="13">The sequence shown here is derived from an EMBL/GenBank/DDBJ whole genome shotgun (WGS) entry which is preliminary data.</text>
</comment>
<dbReference type="Gene3D" id="2.10.110.30">
    <property type="match status" value="1"/>
</dbReference>
<dbReference type="EMBL" id="LGRX02022097">
    <property type="protein sequence ID" value="KAK3255956.1"/>
    <property type="molecule type" value="Genomic_DNA"/>
</dbReference>
<evidence type="ECO:0000313" key="14">
    <source>
        <dbReference type="Proteomes" id="UP001190700"/>
    </source>
</evidence>
<dbReference type="GO" id="GO:0016567">
    <property type="term" value="P:protein ubiquitination"/>
    <property type="evidence" value="ECO:0007669"/>
    <property type="project" value="UniProtKB-UniRule"/>
</dbReference>
<sequence>MSAENDSASQLEPQLLKVPWLLEWAAWLLFGGSLSYGYEQLEKHSTGGGTCGALWGGKEYAYRCRTCEMDPTCAICMQCFINGDHEGHDYAVIHVAGGCCDCGDPTAWKEEGFCKMHGSSASQSRLPAAVEQIAPLVLRALCGFWCTSLVRVEAAEETLAVTQSCSRCTLRFADWLRGLCERNTAMLSLVAQCVADPELQLLRSLLFCDHLMASHARQALHALIFKLLGDADFKEALACAIIRDYRALHELEMESESQELATTDQSHGLMSVLNVQIFTVPALTPALVRHHQLVDTLLAYLQEILSACRVKDSSGMEHLDCENPTISSRGYGRPCDDLLYALTPEGAAQYVVQERQDLLSQWMELVSLLQGMHKQVRLTDAHSEVDSEVWTYCYSLENRICAIMPLILKHAAPASDSNVEMAGVGAGELYLERATRKDEPAAALGWLLEQACGTLAKNLEQQQHVAEVAHGSPAARGSASCFGCCAGAPGSPAELLQIPGLALVGQQDKSLVPVGLPLDETKEGISFHIPLHRLVAGILQVGALPTKPLCTGSLQASCRAPDPWPAHKGQHPGQQLPTPGLLRSVQGPH</sequence>
<evidence type="ECO:0000256" key="2">
    <source>
        <dbReference type="ARBA" id="ARBA00004906"/>
    </source>
</evidence>
<dbReference type="GO" id="GO:0005737">
    <property type="term" value="C:cytoplasm"/>
    <property type="evidence" value="ECO:0007669"/>
    <property type="project" value="TreeGrafter"/>
</dbReference>
<reference evidence="13 14" key="1">
    <citation type="journal article" date="2015" name="Genome Biol. Evol.">
        <title>Comparative Genomics of a Bacterivorous Green Alga Reveals Evolutionary Causalities and Consequences of Phago-Mixotrophic Mode of Nutrition.</title>
        <authorList>
            <person name="Burns J.A."/>
            <person name="Paasch A."/>
            <person name="Narechania A."/>
            <person name="Kim E."/>
        </authorList>
    </citation>
    <scope>NUCLEOTIDE SEQUENCE [LARGE SCALE GENOMIC DNA]</scope>
    <source>
        <strain evidence="13 14">PLY_AMNH</strain>
    </source>
</reference>
<protein>
    <recommendedName>
        <fullName evidence="10">E3 ubiquitin-protein ligase</fullName>
        <ecNumber evidence="10">2.3.2.27</ecNumber>
    </recommendedName>
</protein>
<evidence type="ECO:0000313" key="13">
    <source>
        <dbReference type="EMBL" id="KAK3255956.1"/>
    </source>
</evidence>
<feature type="region of interest" description="Disordered" evidence="11">
    <location>
        <begin position="561"/>
        <end position="589"/>
    </location>
</feature>
<dbReference type="PANTHER" id="PTHR21497">
    <property type="entry name" value="UBIQUITIN LIGASE E3 ALPHA-RELATED"/>
    <property type="match status" value="1"/>
</dbReference>
<feature type="domain" description="UBR-type" evidence="12">
    <location>
        <begin position="49"/>
        <end position="119"/>
    </location>
</feature>
<dbReference type="GO" id="GO:0071596">
    <property type="term" value="P:ubiquitin-dependent protein catabolic process via the N-end rule pathway"/>
    <property type="evidence" value="ECO:0007669"/>
    <property type="project" value="UniProtKB-UniRule"/>
</dbReference>
<dbReference type="GO" id="GO:0000151">
    <property type="term" value="C:ubiquitin ligase complex"/>
    <property type="evidence" value="ECO:0007669"/>
    <property type="project" value="TreeGrafter"/>
</dbReference>
<feature type="zinc finger region" description="UBR-type" evidence="9">
    <location>
        <begin position="49"/>
        <end position="119"/>
    </location>
</feature>
<dbReference type="InterPro" id="IPR003126">
    <property type="entry name" value="Znf_UBR"/>
</dbReference>
<keyword evidence="6 10" id="KW-0833">Ubl conjugation pathway</keyword>
<keyword evidence="4 10" id="KW-0479">Metal-binding</keyword>
<gene>
    <name evidence="13" type="ORF">CYMTET_34888</name>
</gene>
<organism evidence="13 14">
    <name type="scientific">Cymbomonas tetramitiformis</name>
    <dbReference type="NCBI Taxonomy" id="36881"/>
    <lineage>
        <taxon>Eukaryota</taxon>
        <taxon>Viridiplantae</taxon>
        <taxon>Chlorophyta</taxon>
        <taxon>Pyramimonadophyceae</taxon>
        <taxon>Pyramimonadales</taxon>
        <taxon>Pyramimonadaceae</taxon>
        <taxon>Cymbomonas</taxon>
    </lineage>
</organism>
<dbReference type="AlphaFoldDB" id="A0AAE0FA61"/>
<keyword evidence="14" id="KW-1185">Reference proteome</keyword>
<keyword evidence="5 10" id="KW-0863">Zinc-finger</keyword>
<dbReference type="Pfam" id="PF02207">
    <property type="entry name" value="zf-UBR"/>
    <property type="match status" value="1"/>
</dbReference>
<dbReference type="GO" id="GO:0008270">
    <property type="term" value="F:zinc ion binding"/>
    <property type="evidence" value="ECO:0007669"/>
    <property type="project" value="UniProtKB-UniRule"/>
</dbReference>
<dbReference type="CDD" id="cd19673">
    <property type="entry name" value="UBR-box_UBR3"/>
    <property type="match status" value="1"/>
</dbReference>
<evidence type="ECO:0000256" key="1">
    <source>
        <dbReference type="ARBA" id="ARBA00000900"/>
    </source>
</evidence>
<dbReference type="EC" id="2.3.2.27" evidence="10"/>
<accession>A0AAE0FA61</accession>
<dbReference type="PROSITE" id="PS51157">
    <property type="entry name" value="ZF_UBR"/>
    <property type="match status" value="1"/>
</dbReference>
<comment type="pathway">
    <text evidence="2 10">Protein modification; protein ubiquitination.</text>
</comment>
<comment type="catalytic activity">
    <reaction evidence="1 10">
        <text>S-ubiquitinyl-[E2 ubiquitin-conjugating enzyme]-L-cysteine + [acceptor protein]-L-lysine = [E2 ubiquitin-conjugating enzyme]-L-cysteine + N(6)-ubiquitinyl-[acceptor protein]-L-lysine.</text>
        <dbReference type="EC" id="2.3.2.27"/>
    </reaction>
</comment>
<comment type="function">
    <text evidence="10">Ubiquitin ligase protein which is a component of the N-end rule pathway. Recognizes and binds to proteins bearing specific N-terminal residues that are destabilizing according to the N-end rule, leading to their ubiquitination and subsequent degradation.</text>
</comment>
<evidence type="ECO:0000256" key="11">
    <source>
        <dbReference type="SAM" id="MobiDB-lite"/>
    </source>
</evidence>
<evidence type="ECO:0000256" key="9">
    <source>
        <dbReference type="PROSITE-ProRule" id="PRU00508"/>
    </source>
</evidence>
<dbReference type="InterPro" id="IPR039164">
    <property type="entry name" value="UBR1-like"/>
</dbReference>
<dbReference type="FunFam" id="2.10.110.30:FF:000002">
    <property type="entry name" value="Putative e3 ubiquitin-protein ligase ubr3"/>
    <property type="match status" value="1"/>
</dbReference>
<evidence type="ECO:0000256" key="10">
    <source>
        <dbReference type="RuleBase" id="RU366018"/>
    </source>
</evidence>
<comment type="similarity">
    <text evidence="8 10">Belongs to the E3 ubiquitin-protein ligase UBR1-like family.</text>
</comment>
<keyword evidence="7 10" id="KW-0862">Zinc</keyword>
<evidence type="ECO:0000256" key="5">
    <source>
        <dbReference type="ARBA" id="ARBA00022771"/>
    </source>
</evidence>
<dbReference type="PANTHER" id="PTHR21497:SF53">
    <property type="entry name" value="E3 UBIQUITIN-PROTEIN LIGASE PRT6"/>
    <property type="match status" value="1"/>
</dbReference>
<dbReference type="GO" id="GO:0061630">
    <property type="term" value="F:ubiquitin protein ligase activity"/>
    <property type="evidence" value="ECO:0007669"/>
    <property type="project" value="UniProtKB-UniRule"/>
</dbReference>
<keyword evidence="3 10" id="KW-0808">Transferase</keyword>